<organism evidence="3 6">
    <name type="scientific">Rhodamnia argentea</name>
    <dbReference type="NCBI Taxonomy" id="178133"/>
    <lineage>
        <taxon>Eukaryota</taxon>
        <taxon>Viridiplantae</taxon>
        <taxon>Streptophyta</taxon>
        <taxon>Embryophyta</taxon>
        <taxon>Tracheophyta</taxon>
        <taxon>Spermatophyta</taxon>
        <taxon>Magnoliopsida</taxon>
        <taxon>eudicotyledons</taxon>
        <taxon>Gunneridae</taxon>
        <taxon>Pentapetalae</taxon>
        <taxon>rosids</taxon>
        <taxon>malvids</taxon>
        <taxon>Myrtales</taxon>
        <taxon>Myrtaceae</taxon>
        <taxon>Myrtoideae</taxon>
        <taxon>Myrteae</taxon>
        <taxon>Australasian group</taxon>
        <taxon>Rhodamnia</taxon>
    </lineage>
</organism>
<dbReference type="AlphaFoldDB" id="A0A8B8NEL2"/>
<gene>
    <name evidence="4 5 6 7" type="primary">LOC115734308</name>
</gene>
<dbReference type="InterPro" id="IPR024593">
    <property type="entry name" value="DUF3444"/>
</dbReference>
<feature type="region of interest" description="Disordered" evidence="1">
    <location>
        <begin position="738"/>
        <end position="770"/>
    </location>
</feature>
<dbReference type="PANTHER" id="PTHR45089:SF24">
    <property type="entry name" value="DNAJ HEAT SHOCK N-TERMINAL DOMAIN-CONTAINING PROTEIN"/>
    <property type="match status" value="1"/>
</dbReference>
<dbReference type="RefSeq" id="XP_048136305.1">
    <property type="nucleotide sequence ID" value="XM_048280348.1"/>
</dbReference>
<evidence type="ECO:0000256" key="1">
    <source>
        <dbReference type="SAM" id="MobiDB-lite"/>
    </source>
</evidence>
<evidence type="ECO:0000259" key="2">
    <source>
        <dbReference type="PROSITE" id="PS50076"/>
    </source>
</evidence>
<dbReference type="RefSeq" id="XP_048136304.1">
    <property type="nucleotide sequence ID" value="XM_048280347.1"/>
</dbReference>
<feature type="compositionally biased region" description="Basic and acidic residues" evidence="1">
    <location>
        <begin position="467"/>
        <end position="483"/>
    </location>
</feature>
<name>A0A8B8NEL2_9MYRT</name>
<evidence type="ECO:0000313" key="4">
    <source>
        <dbReference type="RefSeq" id="XP_048136302.1"/>
    </source>
</evidence>
<dbReference type="SUPFAM" id="SSF46565">
    <property type="entry name" value="Chaperone J-domain"/>
    <property type="match status" value="1"/>
</dbReference>
<dbReference type="Proteomes" id="UP000827889">
    <property type="component" value="Chromosome 6"/>
</dbReference>
<feature type="region of interest" description="Disordered" evidence="1">
    <location>
        <begin position="133"/>
        <end position="176"/>
    </location>
</feature>
<dbReference type="RefSeq" id="XP_048136303.1">
    <property type="nucleotide sequence ID" value="XM_048280346.1"/>
</dbReference>
<dbReference type="InterPro" id="IPR036869">
    <property type="entry name" value="J_dom_sf"/>
</dbReference>
<dbReference type="KEGG" id="rarg:115734308"/>
<feature type="compositionally biased region" description="Gly residues" evidence="1">
    <location>
        <begin position="323"/>
        <end position="332"/>
    </location>
</feature>
<accession>A0A8B8NEL2</accession>
<evidence type="ECO:0000313" key="3">
    <source>
        <dbReference type="Proteomes" id="UP000827889"/>
    </source>
</evidence>
<dbReference type="PRINTS" id="PR00625">
    <property type="entry name" value="JDOMAIN"/>
</dbReference>
<dbReference type="RefSeq" id="XP_048136302.1">
    <property type="nucleotide sequence ID" value="XM_048280345.1"/>
</dbReference>
<dbReference type="CDD" id="cd06257">
    <property type="entry name" value="DnaJ"/>
    <property type="match status" value="1"/>
</dbReference>
<feature type="region of interest" description="Disordered" evidence="1">
    <location>
        <begin position="453"/>
        <end position="489"/>
    </location>
</feature>
<evidence type="ECO:0000313" key="6">
    <source>
        <dbReference type="RefSeq" id="XP_048136304.1"/>
    </source>
</evidence>
<dbReference type="SMART" id="SM00271">
    <property type="entry name" value="DnaJ"/>
    <property type="match status" value="1"/>
</dbReference>
<feature type="compositionally biased region" description="Basic and acidic residues" evidence="1">
    <location>
        <begin position="406"/>
        <end position="419"/>
    </location>
</feature>
<feature type="compositionally biased region" description="Low complexity" evidence="1">
    <location>
        <begin position="158"/>
        <end position="176"/>
    </location>
</feature>
<dbReference type="GeneID" id="115734308"/>
<reference evidence="4 5" key="1">
    <citation type="submission" date="2025-05" db="UniProtKB">
        <authorList>
            <consortium name="RefSeq"/>
        </authorList>
    </citation>
    <scope>IDENTIFICATION</scope>
    <source>
        <tissue evidence="4 5">Leaf</tissue>
    </source>
</reference>
<keyword evidence="3" id="KW-1185">Reference proteome</keyword>
<sequence length="770" mass="85876">MECNKEEAVRAKEIAEVRMRNNDFAGALRIAQKARRLFPELENLSQILAVCEIHCSAHTKVCGSEHDWYAILQIEKSADDITIKKQYRKFALLLHPDKNKFTGAEAAFKLIVEANRVLTDQLQRQLYDTKVKNLVQPQKPPVHQPTRSGVRRRNGTRNQSESPSNSQFSSSNTDQQGQQQTFWTSCPLCNIRYQYYKQFVNKALRCQTCKKAFIAYDFSTQGMAPGPQWSHFANQPDFSNFGFSKATPQANNGVPPPMQFADRFSEFVPLGKQKGHGEAAGSSRAKVGNESVDEGAGTKADRKPCGNAARPTGMGSQSTTGSMKGGNSGVEFGGTSKNVSRNDTVGDAGTSEDGINPSQSNSELNGAMRSHQKQTPSRKSSRLKQHASYNDNSVSDDDFVCPPKRSRADGASDSVEAKKKQGTVEGCSNDSFSTFSIPENCINKDIKNEKVLPQKESLSGNDSGIMKPEEKRGEAVSADEHNESNCSSGLVPGLEPQIVVCPDPEFSDFEKDKAQTCFAVNQVWALYDTLDGMPRFYARIKKVFSPGFKVQITWLEADPDDQDEIDWSDQELPVACGKYRTGHTEEMEDHLMFSHQIECLKGARRGSFLVYPRKGEIWALFKNWDIKWSSEPEKYLPCKYEYVEILSDFVKDCGIKVVYLSKVKGFVCLFQRVDACKDADASFEIAPRELYRFAHRVPSFVMTGNERQGVPAGSFELDPAALDIDELKDTVEKKCADADVRKRGPKNSTVEMPVRRSPRALSKQLQSNKC</sequence>
<dbReference type="Pfam" id="PF00226">
    <property type="entry name" value="DnaJ"/>
    <property type="match status" value="1"/>
</dbReference>
<feature type="region of interest" description="Disordered" evidence="1">
    <location>
        <begin position="272"/>
        <end position="422"/>
    </location>
</feature>
<feature type="domain" description="J" evidence="2">
    <location>
        <begin position="67"/>
        <end position="131"/>
    </location>
</feature>
<dbReference type="PROSITE" id="PS50076">
    <property type="entry name" value="DNAJ_2"/>
    <property type="match status" value="1"/>
</dbReference>
<protein>
    <submittedName>
        <fullName evidence="4 5">Uncharacterized protein LOC115734308</fullName>
    </submittedName>
</protein>
<dbReference type="PANTHER" id="PTHR45089">
    <property type="entry name" value="DNAJ HEAT SHOCK AMINO-TERMINAL DOMAIN PROTEIN-RELATED"/>
    <property type="match status" value="1"/>
</dbReference>
<dbReference type="Pfam" id="PF11926">
    <property type="entry name" value="DUF3444"/>
    <property type="match status" value="1"/>
</dbReference>
<evidence type="ECO:0000313" key="5">
    <source>
        <dbReference type="RefSeq" id="XP_048136303.1"/>
    </source>
</evidence>
<dbReference type="InterPro" id="IPR001623">
    <property type="entry name" value="DnaJ_domain"/>
</dbReference>
<evidence type="ECO:0000313" key="7">
    <source>
        <dbReference type="RefSeq" id="XP_048136305.1"/>
    </source>
</evidence>
<proteinExistence type="predicted"/>
<dbReference type="Gene3D" id="1.10.287.110">
    <property type="entry name" value="DnaJ domain"/>
    <property type="match status" value="1"/>
</dbReference>